<protein>
    <submittedName>
        <fullName evidence="2">Uncharacterized protein</fullName>
    </submittedName>
</protein>
<evidence type="ECO:0000313" key="3">
    <source>
        <dbReference type="Proteomes" id="UP001165060"/>
    </source>
</evidence>
<dbReference type="Proteomes" id="UP001165060">
    <property type="component" value="Unassembled WGS sequence"/>
</dbReference>
<name>A0ABQ6MPI4_9STRA</name>
<feature type="region of interest" description="Disordered" evidence="1">
    <location>
        <begin position="18"/>
        <end position="67"/>
    </location>
</feature>
<evidence type="ECO:0000256" key="1">
    <source>
        <dbReference type="SAM" id="MobiDB-lite"/>
    </source>
</evidence>
<accession>A0ABQ6MPI4</accession>
<feature type="region of interest" description="Disordered" evidence="1">
    <location>
        <begin position="226"/>
        <end position="249"/>
    </location>
</feature>
<sequence>MASQRSARSQKTIIKARLALSQNKPPNMHPAVPPASTVRSSTSEGLPSSSSPDHATRKEATRKERMKEAFESALTVFDGAAADPGDGQVLALSQSAPVGVRGRLSRIQKPTVFASSSGSTVPTADRQIRSASFSVNGSKRGSLVDKIKREVAGVAMKDLSEKLASSAPAAITGTLVKPSPPAAAPSPKKSKFGDVDIEKMRQLTLQRIQQNKREKDRKLMADRARISSAQARRGETANKRQQEREMKEKRRAEIYAINSVMKRAFEEKFRGFAASKMCDGGTHGVPDKDVLAAAREGSAGINFEGVGAV</sequence>
<dbReference type="EMBL" id="BRYB01004339">
    <property type="protein sequence ID" value="GMI29475.1"/>
    <property type="molecule type" value="Genomic_DNA"/>
</dbReference>
<feature type="compositionally biased region" description="Basic and acidic residues" evidence="1">
    <location>
        <begin position="232"/>
        <end position="249"/>
    </location>
</feature>
<keyword evidence="3" id="KW-1185">Reference proteome</keyword>
<gene>
    <name evidence="2" type="ORF">TeGR_g13068</name>
</gene>
<feature type="compositionally biased region" description="Basic and acidic residues" evidence="1">
    <location>
        <begin position="54"/>
        <end position="67"/>
    </location>
</feature>
<feature type="compositionally biased region" description="Low complexity" evidence="1">
    <location>
        <begin position="40"/>
        <end position="51"/>
    </location>
</feature>
<organism evidence="2 3">
    <name type="scientific">Tetraparma gracilis</name>
    <dbReference type="NCBI Taxonomy" id="2962635"/>
    <lineage>
        <taxon>Eukaryota</taxon>
        <taxon>Sar</taxon>
        <taxon>Stramenopiles</taxon>
        <taxon>Ochrophyta</taxon>
        <taxon>Bolidophyceae</taxon>
        <taxon>Parmales</taxon>
        <taxon>Triparmaceae</taxon>
        <taxon>Tetraparma</taxon>
    </lineage>
</organism>
<feature type="region of interest" description="Disordered" evidence="1">
    <location>
        <begin position="173"/>
        <end position="195"/>
    </location>
</feature>
<comment type="caution">
    <text evidence="2">The sequence shown here is derived from an EMBL/GenBank/DDBJ whole genome shotgun (WGS) entry which is preliminary data.</text>
</comment>
<evidence type="ECO:0000313" key="2">
    <source>
        <dbReference type="EMBL" id="GMI29475.1"/>
    </source>
</evidence>
<proteinExistence type="predicted"/>
<reference evidence="2 3" key="1">
    <citation type="journal article" date="2023" name="Commun. Biol.">
        <title>Genome analysis of Parmales, the sister group of diatoms, reveals the evolutionary specialization of diatoms from phago-mixotrophs to photoautotrophs.</title>
        <authorList>
            <person name="Ban H."/>
            <person name="Sato S."/>
            <person name="Yoshikawa S."/>
            <person name="Yamada K."/>
            <person name="Nakamura Y."/>
            <person name="Ichinomiya M."/>
            <person name="Sato N."/>
            <person name="Blanc-Mathieu R."/>
            <person name="Endo H."/>
            <person name="Kuwata A."/>
            <person name="Ogata H."/>
        </authorList>
    </citation>
    <scope>NUCLEOTIDE SEQUENCE [LARGE SCALE GENOMIC DNA]</scope>
</reference>